<dbReference type="Proteomes" id="UP000053760">
    <property type="component" value="Unassembled WGS sequence"/>
</dbReference>
<feature type="non-terminal residue" evidence="2">
    <location>
        <position position="1"/>
    </location>
</feature>
<feature type="region of interest" description="Disordered" evidence="1">
    <location>
        <begin position="100"/>
        <end position="161"/>
    </location>
</feature>
<feature type="non-terminal residue" evidence="2">
    <location>
        <position position="228"/>
    </location>
</feature>
<dbReference type="STRING" id="55661.A0A091G9T6"/>
<name>A0A091G9T6_CUCCA</name>
<protein>
    <submittedName>
        <fullName evidence="2">Uncharacterized protein</fullName>
    </submittedName>
</protein>
<feature type="compositionally biased region" description="Basic and acidic residues" evidence="1">
    <location>
        <begin position="33"/>
        <end position="42"/>
    </location>
</feature>
<evidence type="ECO:0000256" key="1">
    <source>
        <dbReference type="SAM" id="MobiDB-lite"/>
    </source>
</evidence>
<feature type="compositionally biased region" description="Basic and acidic residues" evidence="1">
    <location>
        <begin position="9"/>
        <end position="23"/>
    </location>
</feature>
<gene>
    <name evidence="2" type="ORF">N303_03924</name>
</gene>
<reference evidence="2 3" key="1">
    <citation type="submission" date="2014-04" db="EMBL/GenBank/DDBJ databases">
        <title>Genome evolution of avian class.</title>
        <authorList>
            <person name="Zhang G."/>
            <person name="Li C."/>
        </authorList>
    </citation>
    <scope>NUCLEOTIDE SEQUENCE [LARGE SCALE GENOMIC DNA]</scope>
    <source>
        <strain evidence="2">BGI_N303</strain>
    </source>
</reference>
<sequence length="228" mass="24906">TVIATVHGAESEVKDDAKDEKVVGQETTLLEQSLKKEQHEEGDIQGLGSAGSTQGQTEVEESVLQEGTVRSEISAAIKESTEGCENVDVLRDETQWQAYEKPVVEDREEISEVQKTEEPSSQDGDFHIIKAITPKEEPFAKQEPSEQEKLPVTDLTVDDTKDECIPEVQTADETSALELTAEESVQLEGDDKTLTVGPECTEAVATVVLVKPGRQDEIPDLDPQDQAC</sequence>
<feature type="region of interest" description="Disordered" evidence="1">
    <location>
        <begin position="1"/>
        <end position="68"/>
    </location>
</feature>
<accession>A0A091G9T6</accession>
<dbReference type="EMBL" id="KL447919">
    <property type="protein sequence ID" value="KFO78698.1"/>
    <property type="molecule type" value="Genomic_DNA"/>
</dbReference>
<organism evidence="2 3">
    <name type="scientific">Cuculus canorus</name>
    <name type="common">Common cuckoo</name>
    <dbReference type="NCBI Taxonomy" id="55661"/>
    <lineage>
        <taxon>Eukaryota</taxon>
        <taxon>Metazoa</taxon>
        <taxon>Chordata</taxon>
        <taxon>Craniata</taxon>
        <taxon>Vertebrata</taxon>
        <taxon>Euteleostomi</taxon>
        <taxon>Archelosauria</taxon>
        <taxon>Archosauria</taxon>
        <taxon>Dinosauria</taxon>
        <taxon>Saurischia</taxon>
        <taxon>Theropoda</taxon>
        <taxon>Coelurosauria</taxon>
        <taxon>Aves</taxon>
        <taxon>Neognathae</taxon>
        <taxon>Neoaves</taxon>
        <taxon>Otidimorphae</taxon>
        <taxon>Cuculiformes</taxon>
        <taxon>Cuculidae</taxon>
        <taxon>Cuculus</taxon>
    </lineage>
</organism>
<keyword evidence="3" id="KW-1185">Reference proteome</keyword>
<dbReference type="AlphaFoldDB" id="A0A091G9T6"/>
<proteinExistence type="predicted"/>
<evidence type="ECO:0000313" key="2">
    <source>
        <dbReference type="EMBL" id="KFO78698.1"/>
    </source>
</evidence>
<feature type="compositionally biased region" description="Basic and acidic residues" evidence="1">
    <location>
        <begin position="102"/>
        <end position="151"/>
    </location>
</feature>
<evidence type="ECO:0000313" key="3">
    <source>
        <dbReference type="Proteomes" id="UP000053760"/>
    </source>
</evidence>